<evidence type="ECO:0000256" key="2">
    <source>
        <dbReference type="ARBA" id="ARBA00022840"/>
    </source>
</evidence>
<evidence type="ECO:0000313" key="4">
    <source>
        <dbReference type="EMBL" id="GMA18783.1"/>
    </source>
</evidence>
<dbReference type="InterPro" id="IPR000873">
    <property type="entry name" value="AMP-dep_synth/lig_dom"/>
</dbReference>
<evidence type="ECO:0000256" key="1">
    <source>
        <dbReference type="ARBA" id="ARBA00022741"/>
    </source>
</evidence>
<dbReference type="RefSeq" id="WP_348520260.1">
    <property type="nucleotide sequence ID" value="NZ_BSUJ01000001.1"/>
</dbReference>
<sequence length="404" mass="44594">MHDCIVYEGAAVDSFGLLDDQDVQFLWLPLSHVMGKLLMALALQVGFVTAVDGRVDKIVDNMAVFRPTFMGAAPRIFEKAYGRISLMLSEGPPIRQRLVRWALSVGRQAAWHREQGRELPASLQRELAIADRLVLSKVRERFGGRVRFMVSGSAPLDPEVARWFASVGLLIIEGYGLTETSSASAVNRTIEGSYSFGTVGWPVPGTQFRVAEDGEILMKGPGVMRGYHGDPELTEQVMTDGWFHTGDIGTIDSRGFVRITDRKKDVFKTSGGKYVAPASIEAAFKGVCPYASQFVVAGNGRNYITALVTLDEQAILGWAAEHGLEGQDYATVVSSPLVREMVQGYVDELNAGLNRWETIKRFTILDRDLSIEDGELTPSLKLKRRLVTARFQDRIDALYEPSTG</sequence>
<gene>
    <name evidence="4" type="ORF">GCM10025862_08040</name>
</gene>
<dbReference type="InterPro" id="IPR042099">
    <property type="entry name" value="ANL_N_sf"/>
</dbReference>
<proteinExistence type="predicted"/>
<protein>
    <recommendedName>
        <fullName evidence="3">AMP-dependent synthetase/ligase domain-containing protein</fullName>
    </recommendedName>
</protein>
<evidence type="ECO:0000313" key="5">
    <source>
        <dbReference type="Proteomes" id="UP001157109"/>
    </source>
</evidence>
<keyword evidence="1" id="KW-0547">Nucleotide-binding</keyword>
<dbReference type="PANTHER" id="PTHR43272">
    <property type="entry name" value="LONG-CHAIN-FATTY-ACID--COA LIGASE"/>
    <property type="match status" value="1"/>
</dbReference>
<keyword evidence="5" id="KW-1185">Reference proteome</keyword>
<dbReference type="EMBL" id="BSUJ01000001">
    <property type="protein sequence ID" value="GMA18783.1"/>
    <property type="molecule type" value="Genomic_DNA"/>
</dbReference>
<dbReference type="PANTHER" id="PTHR43272:SF33">
    <property type="entry name" value="AMP-BINDING DOMAIN-CONTAINING PROTEIN-RELATED"/>
    <property type="match status" value="1"/>
</dbReference>
<dbReference type="SUPFAM" id="SSF56801">
    <property type="entry name" value="Acetyl-CoA synthetase-like"/>
    <property type="match status" value="1"/>
</dbReference>
<feature type="domain" description="AMP-dependent synthetase/ligase" evidence="3">
    <location>
        <begin position="14"/>
        <end position="228"/>
    </location>
</feature>
<evidence type="ECO:0000259" key="3">
    <source>
        <dbReference type="Pfam" id="PF00501"/>
    </source>
</evidence>
<keyword evidence="2" id="KW-0067">ATP-binding</keyword>
<dbReference type="Proteomes" id="UP001157109">
    <property type="component" value="Unassembled WGS sequence"/>
</dbReference>
<dbReference type="Gene3D" id="3.40.50.12780">
    <property type="entry name" value="N-terminal domain of ligase-like"/>
    <property type="match status" value="1"/>
</dbReference>
<organism evidence="4 5">
    <name type="scientific">Arsenicicoccus piscis</name>
    <dbReference type="NCBI Taxonomy" id="673954"/>
    <lineage>
        <taxon>Bacteria</taxon>
        <taxon>Bacillati</taxon>
        <taxon>Actinomycetota</taxon>
        <taxon>Actinomycetes</taxon>
        <taxon>Micrococcales</taxon>
        <taxon>Intrasporangiaceae</taxon>
        <taxon>Arsenicicoccus</taxon>
    </lineage>
</organism>
<accession>A0ABQ6HL41</accession>
<comment type="caution">
    <text evidence="4">The sequence shown here is derived from an EMBL/GenBank/DDBJ whole genome shotgun (WGS) entry which is preliminary data.</text>
</comment>
<reference evidence="5" key="1">
    <citation type="journal article" date="2019" name="Int. J. Syst. Evol. Microbiol.">
        <title>The Global Catalogue of Microorganisms (GCM) 10K type strain sequencing project: providing services to taxonomists for standard genome sequencing and annotation.</title>
        <authorList>
            <consortium name="The Broad Institute Genomics Platform"/>
            <consortium name="The Broad Institute Genome Sequencing Center for Infectious Disease"/>
            <person name="Wu L."/>
            <person name="Ma J."/>
        </authorList>
    </citation>
    <scope>NUCLEOTIDE SEQUENCE [LARGE SCALE GENOMIC DNA]</scope>
    <source>
        <strain evidence="5">NBRC 105830</strain>
    </source>
</reference>
<dbReference type="Pfam" id="PF00501">
    <property type="entry name" value="AMP-binding"/>
    <property type="match status" value="1"/>
</dbReference>
<name>A0ABQ6HL41_9MICO</name>
<dbReference type="Pfam" id="PF23562">
    <property type="entry name" value="AMP-binding_C_3"/>
    <property type="match status" value="1"/>
</dbReference>